<evidence type="ECO:0000313" key="1">
    <source>
        <dbReference type="EMBL" id="JAD45122.1"/>
    </source>
</evidence>
<name>A0A0A9ADJ3_ARUDO</name>
<reference evidence="1" key="2">
    <citation type="journal article" date="2015" name="Data Brief">
        <title>Shoot transcriptome of the giant reed, Arundo donax.</title>
        <authorList>
            <person name="Barrero R.A."/>
            <person name="Guerrero F.D."/>
            <person name="Moolhuijzen P."/>
            <person name="Goolsby J.A."/>
            <person name="Tidwell J."/>
            <person name="Bellgard S.E."/>
            <person name="Bellgard M.I."/>
        </authorList>
    </citation>
    <scope>NUCLEOTIDE SEQUENCE</scope>
    <source>
        <tissue evidence="1">Shoot tissue taken approximately 20 cm above the soil surface</tissue>
    </source>
</reference>
<proteinExistence type="predicted"/>
<dbReference type="AlphaFoldDB" id="A0A0A9ADJ3"/>
<reference evidence="1" key="1">
    <citation type="submission" date="2014-09" db="EMBL/GenBank/DDBJ databases">
        <authorList>
            <person name="Magalhaes I.L.F."/>
            <person name="Oliveira U."/>
            <person name="Santos F.R."/>
            <person name="Vidigal T.H.D.A."/>
            <person name="Brescovit A.D."/>
            <person name="Santos A.J."/>
        </authorList>
    </citation>
    <scope>NUCLEOTIDE SEQUENCE</scope>
    <source>
        <tissue evidence="1">Shoot tissue taken approximately 20 cm above the soil surface</tissue>
    </source>
</reference>
<sequence length="86" mass="9664">MTCLAITFDSSKNFWGQHIISCAGIWDLNLITGCCFLFSRNCCAVDICESERFRLLAILWMLEFQNAAVNLLRVSCGSVVVLLLLE</sequence>
<protein>
    <submittedName>
        <fullName evidence="1">Uncharacterized protein</fullName>
    </submittedName>
</protein>
<dbReference type="EMBL" id="GBRH01252773">
    <property type="protein sequence ID" value="JAD45122.1"/>
    <property type="molecule type" value="Transcribed_RNA"/>
</dbReference>
<accession>A0A0A9ADJ3</accession>
<organism evidence="1">
    <name type="scientific">Arundo donax</name>
    <name type="common">Giant reed</name>
    <name type="synonym">Donax arundinaceus</name>
    <dbReference type="NCBI Taxonomy" id="35708"/>
    <lineage>
        <taxon>Eukaryota</taxon>
        <taxon>Viridiplantae</taxon>
        <taxon>Streptophyta</taxon>
        <taxon>Embryophyta</taxon>
        <taxon>Tracheophyta</taxon>
        <taxon>Spermatophyta</taxon>
        <taxon>Magnoliopsida</taxon>
        <taxon>Liliopsida</taxon>
        <taxon>Poales</taxon>
        <taxon>Poaceae</taxon>
        <taxon>PACMAD clade</taxon>
        <taxon>Arundinoideae</taxon>
        <taxon>Arundineae</taxon>
        <taxon>Arundo</taxon>
    </lineage>
</organism>